<sequence>MGTSESDDSVDTEEIRASVGASGGETGGGSGIVGNVERTRDVAQVLTVNFGPSPDPWKTSGEANGPSPDPWAGKPAANANTGAGANTGSNTSGSSGSGNSGSNPKP</sequence>
<feature type="region of interest" description="Disordered" evidence="1">
    <location>
        <begin position="1"/>
        <end position="106"/>
    </location>
</feature>
<evidence type="ECO:0000313" key="3">
    <source>
        <dbReference type="Proteomes" id="UP000064967"/>
    </source>
</evidence>
<dbReference type="STRING" id="1391654.AKJ09_02732"/>
<accession>A0A0K1PRA8</accession>
<protein>
    <submittedName>
        <fullName evidence="2">Uncharacterized protein</fullName>
    </submittedName>
</protein>
<dbReference type="PATRIC" id="fig|1391654.3.peg.2767"/>
<feature type="compositionally biased region" description="Low complexity" evidence="1">
    <location>
        <begin position="76"/>
        <end position="94"/>
    </location>
</feature>
<reference evidence="2 3" key="1">
    <citation type="submission" date="2015-08" db="EMBL/GenBank/DDBJ databases">
        <authorList>
            <person name="Babu N.S."/>
            <person name="Beckwith C.J."/>
            <person name="Beseler K.G."/>
            <person name="Brison A."/>
            <person name="Carone J.V."/>
            <person name="Caskin T.P."/>
            <person name="Diamond M."/>
            <person name="Durham M.E."/>
            <person name="Foxe J.M."/>
            <person name="Go M."/>
            <person name="Henderson B.A."/>
            <person name="Jones I.B."/>
            <person name="McGettigan J.A."/>
            <person name="Micheletti S.J."/>
            <person name="Nasrallah M.E."/>
            <person name="Ortiz D."/>
            <person name="Piller C.R."/>
            <person name="Privatt S.R."/>
            <person name="Schneider S.L."/>
            <person name="Sharp S."/>
            <person name="Smith T.C."/>
            <person name="Stanton J.D."/>
            <person name="Ullery H.E."/>
            <person name="Wilson R.J."/>
            <person name="Serrano M.G."/>
            <person name="Buck G."/>
            <person name="Lee V."/>
            <person name="Wang Y."/>
            <person name="Carvalho R."/>
            <person name="Voegtly L."/>
            <person name="Shi R."/>
            <person name="Duckworth R."/>
            <person name="Johnson A."/>
            <person name="Loviza R."/>
            <person name="Walstead R."/>
            <person name="Shah Z."/>
            <person name="Kiflezghi M."/>
            <person name="Wade K."/>
            <person name="Ball S.L."/>
            <person name="Bradley K.W."/>
            <person name="Asai D.J."/>
            <person name="Bowman C.A."/>
            <person name="Russell D.A."/>
            <person name="Pope W.H."/>
            <person name="Jacobs-Sera D."/>
            <person name="Hendrix R.W."/>
            <person name="Hatfull G.F."/>
        </authorList>
    </citation>
    <scope>NUCLEOTIDE SEQUENCE [LARGE SCALE GENOMIC DNA]</scope>
    <source>
        <strain evidence="2 3">DSM 27648</strain>
    </source>
</reference>
<gene>
    <name evidence="2" type="ORF">AKJ09_02732</name>
</gene>
<evidence type="ECO:0000256" key="1">
    <source>
        <dbReference type="SAM" id="MobiDB-lite"/>
    </source>
</evidence>
<organism evidence="2 3">
    <name type="scientific">Labilithrix luteola</name>
    <dbReference type="NCBI Taxonomy" id="1391654"/>
    <lineage>
        <taxon>Bacteria</taxon>
        <taxon>Pseudomonadati</taxon>
        <taxon>Myxococcota</taxon>
        <taxon>Polyangia</taxon>
        <taxon>Polyangiales</taxon>
        <taxon>Labilitrichaceae</taxon>
        <taxon>Labilithrix</taxon>
    </lineage>
</organism>
<dbReference type="Proteomes" id="UP000064967">
    <property type="component" value="Chromosome"/>
</dbReference>
<dbReference type="AlphaFoldDB" id="A0A0K1PRA8"/>
<evidence type="ECO:0000313" key="2">
    <source>
        <dbReference type="EMBL" id="AKU96068.1"/>
    </source>
</evidence>
<keyword evidence="3" id="KW-1185">Reference proteome</keyword>
<feature type="compositionally biased region" description="Acidic residues" evidence="1">
    <location>
        <begin position="1"/>
        <end position="12"/>
    </location>
</feature>
<feature type="compositionally biased region" description="Gly residues" evidence="1">
    <location>
        <begin position="21"/>
        <end position="32"/>
    </location>
</feature>
<proteinExistence type="predicted"/>
<dbReference type="KEGG" id="llu:AKJ09_02732"/>
<name>A0A0K1PRA8_9BACT</name>
<dbReference type="EMBL" id="CP012333">
    <property type="protein sequence ID" value="AKU96068.1"/>
    <property type="molecule type" value="Genomic_DNA"/>
</dbReference>